<name>A0ABT9PVW6_9HYPH</name>
<accession>A0ABT9PVW6</accession>
<dbReference type="Proteomes" id="UP001241472">
    <property type="component" value="Unassembled WGS sequence"/>
</dbReference>
<evidence type="ECO:0008006" key="3">
    <source>
        <dbReference type="Google" id="ProtNLM"/>
    </source>
</evidence>
<protein>
    <recommendedName>
        <fullName evidence="3">Conjugal transfer protein TrbH</fullName>
    </recommendedName>
</protein>
<reference evidence="1 2" key="1">
    <citation type="submission" date="2023-07" db="EMBL/GenBank/DDBJ databases">
        <title>Sorghum-associated microbial communities from plants grown in Nebraska, USA.</title>
        <authorList>
            <person name="Schachtman D."/>
        </authorList>
    </citation>
    <scope>NUCLEOTIDE SEQUENCE [LARGE SCALE GENOMIC DNA]</scope>
    <source>
        <strain evidence="1 2">DS1307</strain>
    </source>
</reference>
<evidence type="ECO:0000313" key="1">
    <source>
        <dbReference type="EMBL" id="MDP9838592.1"/>
    </source>
</evidence>
<keyword evidence="2" id="KW-1185">Reference proteome</keyword>
<comment type="caution">
    <text evidence="1">The sequence shown here is derived from an EMBL/GenBank/DDBJ whole genome shotgun (WGS) entry which is preliminary data.</text>
</comment>
<dbReference type="EMBL" id="JAUSRF010000011">
    <property type="protein sequence ID" value="MDP9838592.1"/>
    <property type="molecule type" value="Genomic_DNA"/>
</dbReference>
<organism evidence="1 2">
    <name type="scientific">Neorhizobium huautlense</name>
    <dbReference type="NCBI Taxonomy" id="67774"/>
    <lineage>
        <taxon>Bacteria</taxon>
        <taxon>Pseudomonadati</taxon>
        <taxon>Pseudomonadota</taxon>
        <taxon>Alphaproteobacteria</taxon>
        <taxon>Hyphomicrobiales</taxon>
        <taxon>Rhizobiaceae</taxon>
        <taxon>Rhizobium/Agrobacterium group</taxon>
        <taxon>Neorhizobium</taxon>
    </lineage>
</organism>
<sequence>MNSASAGAIAGDMASRFAEAVPTRSTPAIRMRKDDTEFSTALEAALKAWGYKIVTDDSNLSPKPLELSYSLHSFEDQVLARIATPTTALGRTYTVTAGGASPSSPLSILQPE</sequence>
<dbReference type="RefSeq" id="WP_306836653.1">
    <property type="nucleotide sequence ID" value="NZ_JAUSRF010000011.1"/>
</dbReference>
<proteinExistence type="predicted"/>
<gene>
    <name evidence="1" type="ORF">J2T09_003364</name>
</gene>
<evidence type="ECO:0000313" key="2">
    <source>
        <dbReference type="Proteomes" id="UP001241472"/>
    </source>
</evidence>